<gene>
    <name evidence="1" type="primary">Necator_chrIV.g15544</name>
    <name evidence="2" type="synonym">Necator_chrIV.g15546</name>
    <name evidence="1" type="ORF">RB195_002249</name>
    <name evidence="2" type="ORF">RB195_002251</name>
</gene>
<protein>
    <submittedName>
        <fullName evidence="1">Uncharacterized protein</fullName>
    </submittedName>
</protein>
<evidence type="ECO:0000313" key="1">
    <source>
        <dbReference type="EMBL" id="KAK6750141.1"/>
    </source>
</evidence>
<sequence length="82" mass="8094">MATPESCRRTAGVHLRILFDSVENGGVLDSVGASRPGLVFDVGASACKASEPALDSPDGSGALAQSAADVAGCCRCSNAATP</sequence>
<reference evidence="1 3" key="1">
    <citation type="submission" date="2023-08" db="EMBL/GenBank/DDBJ databases">
        <title>A Necator americanus chromosomal reference genome.</title>
        <authorList>
            <person name="Ilik V."/>
            <person name="Petrzelkova K.J."/>
            <person name="Pardy F."/>
            <person name="Fuh T."/>
            <person name="Niatou-Singa F.S."/>
            <person name="Gouil Q."/>
            <person name="Baker L."/>
            <person name="Ritchie M.E."/>
            <person name="Jex A.R."/>
            <person name="Gazzola D."/>
            <person name="Li H."/>
            <person name="Toshio Fujiwara R."/>
            <person name="Zhan B."/>
            <person name="Aroian R.V."/>
            <person name="Pafco B."/>
            <person name="Schwarz E.M."/>
        </authorList>
    </citation>
    <scope>NUCLEOTIDE SEQUENCE [LARGE SCALE GENOMIC DNA]</scope>
    <source>
        <strain evidence="1 3">Aroian</strain>
        <tissue evidence="1">Whole animal</tissue>
    </source>
</reference>
<evidence type="ECO:0000313" key="2">
    <source>
        <dbReference type="EMBL" id="KAK6750143.1"/>
    </source>
</evidence>
<proteinExistence type="predicted"/>
<dbReference type="EMBL" id="JAVFWL010000004">
    <property type="protein sequence ID" value="KAK6750141.1"/>
    <property type="molecule type" value="Genomic_DNA"/>
</dbReference>
<organism evidence="1 3">
    <name type="scientific">Necator americanus</name>
    <name type="common">Human hookworm</name>
    <dbReference type="NCBI Taxonomy" id="51031"/>
    <lineage>
        <taxon>Eukaryota</taxon>
        <taxon>Metazoa</taxon>
        <taxon>Ecdysozoa</taxon>
        <taxon>Nematoda</taxon>
        <taxon>Chromadorea</taxon>
        <taxon>Rhabditida</taxon>
        <taxon>Rhabditina</taxon>
        <taxon>Rhabditomorpha</taxon>
        <taxon>Strongyloidea</taxon>
        <taxon>Ancylostomatidae</taxon>
        <taxon>Bunostominae</taxon>
        <taxon>Necator</taxon>
    </lineage>
</organism>
<accession>A0ABR1DI38</accession>
<dbReference type="Proteomes" id="UP001303046">
    <property type="component" value="Unassembled WGS sequence"/>
</dbReference>
<keyword evidence="3" id="KW-1185">Reference proteome</keyword>
<dbReference type="EMBL" id="JAVFWL010000004">
    <property type="protein sequence ID" value="KAK6750143.1"/>
    <property type="molecule type" value="Genomic_DNA"/>
</dbReference>
<evidence type="ECO:0000313" key="3">
    <source>
        <dbReference type="Proteomes" id="UP001303046"/>
    </source>
</evidence>
<comment type="caution">
    <text evidence="1">The sequence shown here is derived from an EMBL/GenBank/DDBJ whole genome shotgun (WGS) entry which is preliminary data.</text>
</comment>
<name>A0ABR1DI38_NECAM</name>